<name>A0A2W7HTP8_9FLAO</name>
<gene>
    <name evidence="2" type="ORF">LX95_02908</name>
</gene>
<evidence type="ECO:0000256" key="1">
    <source>
        <dbReference type="SAM" id="Phobius"/>
    </source>
</evidence>
<keyword evidence="3" id="KW-1185">Reference proteome</keyword>
<accession>A0A2W7HTP8</accession>
<feature type="transmembrane region" description="Helical" evidence="1">
    <location>
        <begin position="116"/>
        <end position="135"/>
    </location>
</feature>
<reference evidence="2 3" key="1">
    <citation type="submission" date="2018-06" db="EMBL/GenBank/DDBJ databases">
        <title>Genomic Encyclopedia of Archaeal and Bacterial Type Strains, Phase II (KMG-II): from individual species to whole genera.</title>
        <authorList>
            <person name="Goeker M."/>
        </authorList>
    </citation>
    <scope>NUCLEOTIDE SEQUENCE [LARGE SCALE GENOMIC DNA]</scope>
    <source>
        <strain evidence="2 3">DSM 15361</strain>
    </source>
</reference>
<protein>
    <submittedName>
        <fullName evidence="2">Uncharacterized protein</fullName>
    </submittedName>
</protein>
<keyword evidence="1" id="KW-0472">Membrane</keyword>
<proteinExistence type="predicted"/>
<keyword evidence="1" id="KW-1133">Transmembrane helix</keyword>
<keyword evidence="1" id="KW-0812">Transmembrane</keyword>
<comment type="caution">
    <text evidence="2">The sequence shown here is derived from an EMBL/GenBank/DDBJ whole genome shotgun (WGS) entry which is preliminary data.</text>
</comment>
<dbReference type="EMBL" id="QKYV01000025">
    <property type="protein sequence ID" value="PZW36959.1"/>
    <property type="molecule type" value="Genomic_DNA"/>
</dbReference>
<organism evidence="2 3">
    <name type="scientific">Mesonia algae</name>
    <dbReference type="NCBI Taxonomy" id="213248"/>
    <lineage>
        <taxon>Bacteria</taxon>
        <taxon>Pseudomonadati</taxon>
        <taxon>Bacteroidota</taxon>
        <taxon>Flavobacteriia</taxon>
        <taxon>Flavobacteriales</taxon>
        <taxon>Flavobacteriaceae</taxon>
        <taxon>Mesonia</taxon>
    </lineage>
</organism>
<evidence type="ECO:0000313" key="2">
    <source>
        <dbReference type="EMBL" id="PZW36959.1"/>
    </source>
</evidence>
<feature type="transmembrane region" description="Helical" evidence="1">
    <location>
        <begin position="45"/>
        <end position="70"/>
    </location>
</feature>
<feature type="transmembrane region" description="Helical" evidence="1">
    <location>
        <begin position="82"/>
        <end position="100"/>
    </location>
</feature>
<sequence length="144" mass="17222">MKLNKINLFLLIWVIHLFIYYAIYLSSNSVLFNKYDEIYKVILGFIPGFMGIFEQIPLFFFIPLILMLILIKTRLKIKWFKAYVISICSSYLLNYVWMFSNNKHDIIYGMPEQINLIYFIIPSLVVSIALNWLIFRKTFKKLGL</sequence>
<feature type="transmembrane region" description="Helical" evidence="1">
    <location>
        <begin position="7"/>
        <end position="25"/>
    </location>
</feature>
<dbReference type="Proteomes" id="UP000249542">
    <property type="component" value="Unassembled WGS sequence"/>
</dbReference>
<dbReference type="AlphaFoldDB" id="A0A2W7HTP8"/>
<evidence type="ECO:0000313" key="3">
    <source>
        <dbReference type="Proteomes" id="UP000249542"/>
    </source>
</evidence>